<dbReference type="Pfam" id="PF18884">
    <property type="entry name" value="TSP3_bac"/>
    <property type="match status" value="1"/>
</dbReference>
<accession>A0A420ZD05</accession>
<feature type="transmembrane region" description="Helical" evidence="6">
    <location>
        <begin position="6"/>
        <end position="31"/>
    </location>
</feature>
<keyword evidence="6" id="KW-1133">Transmembrane helix</keyword>
<keyword evidence="3" id="KW-0732">Signal</keyword>
<dbReference type="InterPro" id="IPR059100">
    <property type="entry name" value="TSP3_bac"/>
</dbReference>
<dbReference type="EMBL" id="QMNG01000007">
    <property type="protein sequence ID" value="RLC37285.1"/>
    <property type="molecule type" value="Genomic_DNA"/>
</dbReference>
<reference evidence="7 8" key="1">
    <citation type="submission" date="2018-06" db="EMBL/GenBank/DDBJ databases">
        <title>Extensive metabolic versatility and redundancy in microbially diverse, dynamic hydrothermal sediments.</title>
        <authorList>
            <person name="Dombrowski N."/>
            <person name="Teske A."/>
            <person name="Baker B.J."/>
        </authorList>
    </citation>
    <scope>NUCLEOTIDE SEQUENCE [LARGE SCALE GENOMIC DNA]</scope>
    <source>
        <strain evidence="7">B79_G16</strain>
    </source>
</reference>
<feature type="compositionally biased region" description="Low complexity" evidence="5">
    <location>
        <begin position="110"/>
        <end position="121"/>
    </location>
</feature>
<dbReference type="AlphaFoldDB" id="A0A420ZD05"/>
<evidence type="ECO:0000256" key="1">
    <source>
        <dbReference type="ARBA" id="ARBA00004613"/>
    </source>
</evidence>
<proteinExistence type="predicted"/>
<evidence type="ECO:0000256" key="2">
    <source>
        <dbReference type="ARBA" id="ARBA00022525"/>
    </source>
</evidence>
<dbReference type="Proteomes" id="UP000281261">
    <property type="component" value="Unassembled WGS sequence"/>
</dbReference>
<feature type="non-terminal residue" evidence="7">
    <location>
        <position position="129"/>
    </location>
</feature>
<evidence type="ECO:0000256" key="6">
    <source>
        <dbReference type="SAM" id="Phobius"/>
    </source>
</evidence>
<gene>
    <name evidence="7" type="ORF">DRH29_02595</name>
</gene>
<sequence length="129" mass="13534">MRIPPGLAFAIVVGGIVTTAIVSVTIIAYFLRETSGLNERWATRNAAERQTYTDLIASKVENDNIIGSGYYVIGGPDADPDGDGLTNTEEEALGTDPNNPDTDGDGTGDGTDTAPTDGQTGRPPRRPPK</sequence>
<feature type="compositionally biased region" description="Acidic residues" evidence="5">
    <location>
        <begin position="78"/>
        <end position="93"/>
    </location>
</feature>
<comment type="subcellular location">
    <subcellularLocation>
        <location evidence="1">Secreted</location>
    </subcellularLocation>
</comment>
<evidence type="ECO:0000313" key="7">
    <source>
        <dbReference type="EMBL" id="RLC37285.1"/>
    </source>
</evidence>
<comment type="caution">
    <text evidence="7">The sequence shown here is derived from an EMBL/GenBank/DDBJ whole genome shotgun (WGS) entry which is preliminary data.</text>
</comment>
<keyword evidence="2" id="KW-0964">Secreted</keyword>
<protein>
    <submittedName>
        <fullName evidence="7">Uncharacterized protein</fullName>
    </submittedName>
</protein>
<keyword evidence="6" id="KW-0472">Membrane</keyword>
<evidence type="ECO:0000313" key="8">
    <source>
        <dbReference type="Proteomes" id="UP000281261"/>
    </source>
</evidence>
<evidence type="ECO:0000256" key="4">
    <source>
        <dbReference type="ARBA" id="ARBA00022837"/>
    </source>
</evidence>
<feature type="region of interest" description="Disordered" evidence="5">
    <location>
        <begin position="70"/>
        <end position="129"/>
    </location>
</feature>
<name>A0A420ZD05_UNCK3</name>
<evidence type="ECO:0000256" key="3">
    <source>
        <dbReference type="ARBA" id="ARBA00022729"/>
    </source>
</evidence>
<evidence type="ECO:0000256" key="5">
    <source>
        <dbReference type="SAM" id="MobiDB-lite"/>
    </source>
</evidence>
<organism evidence="7 8">
    <name type="scientific">candidate division Kazan bacterium</name>
    <dbReference type="NCBI Taxonomy" id="2202143"/>
    <lineage>
        <taxon>Bacteria</taxon>
        <taxon>Bacteria division Kazan-3B-28</taxon>
    </lineage>
</organism>
<keyword evidence="6" id="KW-0812">Transmembrane</keyword>
<keyword evidence="4" id="KW-0106">Calcium</keyword>